<organism evidence="1">
    <name type="scientific">bioreactor metagenome</name>
    <dbReference type="NCBI Taxonomy" id="1076179"/>
    <lineage>
        <taxon>unclassified sequences</taxon>
        <taxon>metagenomes</taxon>
        <taxon>ecological metagenomes</taxon>
    </lineage>
</organism>
<reference evidence="1" key="1">
    <citation type="submission" date="2019-08" db="EMBL/GenBank/DDBJ databases">
        <authorList>
            <person name="Kucharzyk K."/>
            <person name="Murdoch R.W."/>
            <person name="Higgins S."/>
            <person name="Loffler F."/>
        </authorList>
    </citation>
    <scope>NUCLEOTIDE SEQUENCE</scope>
</reference>
<name>A0A645EGY6_9ZZZZ</name>
<dbReference type="AlphaFoldDB" id="A0A645EGY6"/>
<dbReference type="EMBL" id="VSSQ01047287">
    <property type="protein sequence ID" value="MPN01268.1"/>
    <property type="molecule type" value="Genomic_DNA"/>
</dbReference>
<proteinExistence type="predicted"/>
<protein>
    <submittedName>
        <fullName evidence="1">Uncharacterized protein</fullName>
    </submittedName>
</protein>
<sequence length="48" mass="5262">MAIHLRDTGLILFNQLWLKCTVTISWCGDLNLPIIAKHGLTGITVTGI</sequence>
<evidence type="ECO:0000313" key="1">
    <source>
        <dbReference type="EMBL" id="MPN01268.1"/>
    </source>
</evidence>
<accession>A0A645EGY6</accession>
<comment type="caution">
    <text evidence="1">The sequence shown here is derived from an EMBL/GenBank/DDBJ whole genome shotgun (WGS) entry which is preliminary data.</text>
</comment>
<gene>
    <name evidence="1" type="ORF">SDC9_148474</name>
</gene>